<organism evidence="3">
    <name type="scientific">Streptomyces sp. NBC_00093</name>
    <dbReference type="NCBI Taxonomy" id="2975649"/>
    <lineage>
        <taxon>Bacteria</taxon>
        <taxon>Bacillati</taxon>
        <taxon>Actinomycetota</taxon>
        <taxon>Actinomycetes</taxon>
        <taxon>Kitasatosporales</taxon>
        <taxon>Streptomycetaceae</taxon>
        <taxon>Streptomyces</taxon>
    </lineage>
</organism>
<name>A0AAU2A9Z9_9ACTN</name>
<accession>A0AAU2A9Z9</accession>
<dbReference type="Gene3D" id="3.60.21.70">
    <property type="entry name" value="PhoD-like phosphatase"/>
    <property type="match status" value="1"/>
</dbReference>
<evidence type="ECO:0000313" key="3">
    <source>
        <dbReference type="EMBL" id="WTT20379.1"/>
    </source>
</evidence>
<reference evidence="3" key="1">
    <citation type="submission" date="2022-10" db="EMBL/GenBank/DDBJ databases">
        <title>The complete genomes of actinobacterial strains from the NBC collection.</title>
        <authorList>
            <person name="Joergensen T.S."/>
            <person name="Alvarez Arevalo M."/>
            <person name="Sterndorff E.B."/>
            <person name="Faurdal D."/>
            <person name="Vuksanovic O."/>
            <person name="Mourched A.-S."/>
            <person name="Charusanti P."/>
            <person name="Shaw S."/>
            <person name="Blin K."/>
            <person name="Weber T."/>
        </authorList>
    </citation>
    <scope>NUCLEOTIDE SEQUENCE</scope>
    <source>
        <strain evidence="3">NBC_00093</strain>
    </source>
</reference>
<dbReference type="EMBL" id="CP108222">
    <property type="protein sequence ID" value="WTT20379.1"/>
    <property type="molecule type" value="Genomic_DNA"/>
</dbReference>
<gene>
    <name evidence="3" type="ORF">OHA22_35055</name>
</gene>
<dbReference type="InterPro" id="IPR038607">
    <property type="entry name" value="PhoD-like_sf"/>
</dbReference>
<dbReference type="InterPro" id="IPR018946">
    <property type="entry name" value="PhoD-like_MPP"/>
</dbReference>
<dbReference type="Pfam" id="PF09423">
    <property type="entry name" value="PhoD"/>
    <property type="match status" value="1"/>
</dbReference>
<dbReference type="InterPro" id="IPR029052">
    <property type="entry name" value="Metallo-depent_PP-like"/>
</dbReference>
<evidence type="ECO:0000259" key="2">
    <source>
        <dbReference type="Pfam" id="PF25077"/>
    </source>
</evidence>
<feature type="domain" description="PhoD-like phosphatase metallophosphatase" evidence="1">
    <location>
        <begin position="143"/>
        <end position="465"/>
    </location>
</feature>
<dbReference type="AlphaFoldDB" id="A0AAU2A9Z9"/>
<dbReference type="Pfam" id="PF25077">
    <property type="entry name" value="DUF7800"/>
    <property type="match status" value="1"/>
</dbReference>
<dbReference type="PANTHER" id="PTHR37031">
    <property type="entry name" value="METALLOPHOSPHATASE BINDING DOMAIN PROTEIN"/>
    <property type="match status" value="1"/>
</dbReference>
<protein>
    <submittedName>
        <fullName evidence="3">Alkaline phosphatase family protein</fullName>
    </submittedName>
</protein>
<dbReference type="SUPFAM" id="SSF56300">
    <property type="entry name" value="Metallo-dependent phosphatases"/>
    <property type="match status" value="1"/>
</dbReference>
<sequence>MATLRLGPLLRYADDSAATIWVEASRPCVAEARCPEGAGGGTARTFQVAGHHYALIPVTGLAPGTTTPYEVFLDGVRVWPLPDSPFPPSVIRTAEDGAGEGEGDGFRVAFGSCRWAAPPVDDKDPVGADALDTLAARMAADPTAERPDVLLLLGDQVYADEVSDATRRWLAARRDLSEPPGAQVADYEEYTHLYYESWLDPEVRWLLSTVPTCMIFDDHDVIDDWNTSAAWLADMRETPWWRERLLSGLMSYWVHQHLGNLTPAELAADPLYAAVRESPDGTDVLRAFAAKADADAASVRWSYRRDLGRVRLLMVDSRAARVLDEDSRAMLDPGEAEWVREQALDAPGSYDHLLIGTSLPWLLPHLVHDAEAWDEALCRGERGARWARFGEKLRRAADLEHWAAFTTSFADLAALIAEAGSGPDAPATVLVLSGDVHHAYAAEPTWPGPDRPDARVLQLTCSPVHNAIPLHIRVGFRLGWSGLGRALGRRFARHGRVPHPPVKWRRTGGPWFGNMLMTLTLHGRSARLRLDRVREQKGGRAQLETVTESQLSG</sequence>
<dbReference type="PANTHER" id="PTHR37031:SF2">
    <property type="entry name" value="PHOD-LIKE PHOSPHATASE METALLOPHOSPHATASE DOMAIN-CONTAINING PROTEIN"/>
    <property type="match status" value="1"/>
</dbReference>
<evidence type="ECO:0000259" key="1">
    <source>
        <dbReference type="Pfam" id="PF09423"/>
    </source>
</evidence>
<proteinExistence type="predicted"/>
<feature type="domain" description="DUF7800" evidence="2">
    <location>
        <begin position="1"/>
        <end position="91"/>
    </location>
</feature>
<dbReference type="InterPro" id="IPR056702">
    <property type="entry name" value="DUF7800"/>
</dbReference>
<dbReference type="CDD" id="cd07389">
    <property type="entry name" value="MPP_PhoD"/>
    <property type="match status" value="1"/>
</dbReference>